<feature type="non-terminal residue" evidence="1">
    <location>
        <position position="1"/>
    </location>
</feature>
<feature type="non-terminal residue" evidence="1">
    <location>
        <position position="93"/>
    </location>
</feature>
<dbReference type="STRING" id="1076256.A0A2H3BHQ3"/>
<accession>A0A2H3BHQ3</accession>
<evidence type="ECO:0000313" key="2">
    <source>
        <dbReference type="Proteomes" id="UP000218334"/>
    </source>
</evidence>
<evidence type="ECO:0000313" key="1">
    <source>
        <dbReference type="EMBL" id="PBK64087.1"/>
    </source>
</evidence>
<protein>
    <submittedName>
        <fullName evidence="1">Uncharacterized protein</fullName>
    </submittedName>
</protein>
<reference evidence="2" key="1">
    <citation type="journal article" date="2017" name="Nat. Ecol. Evol.">
        <title>Genome expansion and lineage-specific genetic innovations in the forest pathogenic fungi Armillaria.</title>
        <authorList>
            <person name="Sipos G."/>
            <person name="Prasanna A.N."/>
            <person name="Walter M.C."/>
            <person name="O'Connor E."/>
            <person name="Balint B."/>
            <person name="Krizsan K."/>
            <person name="Kiss B."/>
            <person name="Hess J."/>
            <person name="Varga T."/>
            <person name="Slot J."/>
            <person name="Riley R."/>
            <person name="Boka B."/>
            <person name="Rigling D."/>
            <person name="Barry K."/>
            <person name="Lee J."/>
            <person name="Mihaltcheva S."/>
            <person name="LaButti K."/>
            <person name="Lipzen A."/>
            <person name="Waldron R."/>
            <person name="Moloney N.M."/>
            <person name="Sperisen C."/>
            <person name="Kredics L."/>
            <person name="Vagvoelgyi C."/>
            <person name="Patrignani A."/>
            <person name="Fitzpatrick D."/>
            <person name="Nagy I."/>
            <person name="Doyle S."/>
            <person name="Anderson J.B."/>
            <person name="Grigoriev I.V."/>
            <person name="Gueldener U."/>
            <person name="Muensterkoetter M."/>
            <person name="Nagy L.G."/>
        </authorList>
    </citation>
    <scope>NUCLEOTIDE SEQUENCE [LARGE SCALE GENOMIC DNA]</scope>
    <source>
        <strain evidence="2">28-4</strain>
    </source>
</reference>
<proteinExistence type="predicted"/>
<organism evidence="1 2">
    <name type="scientific">Armillaria solidipes</name>
    <dbReference type="NCBI Taxonomy" id="1076256"/>
    <lineage>
        <taxon>Eukaryota</taxon>
        <taxon>Fungi</taxon>
        <taxon>Dikarya</taxon>
        <taxon>Basidiomycota</taxon>
        <taxon>Agaricomycotina</taxon>
        <taxon>Agaricomycetes</taxon>
        <taxon>Agaricomycetidae</taxon>
        <taxon>Agaricales</taxon>
        <taxon>Marasmiineae</taxon>
        <taxon>Physalacriaceae</taxon>
        <taxon>Armillaria</taxon>
    </lineage>
</organism>
<name>A0A2H3BHQ3_9AGAR</name>
<dbReference type="AlphaFoldDB" id="A0A2H3BHQ3"/>
<sequence length="93" mass="10725">NATLLAQLERIQKLFICRLLGVANCSPVVLLFLETGMWPVKYRRITSTLRYLQYALILVNDHFLSYNMADSFTLATARRASWVAYLARTIQNL</sequence>
<dbReference type="EMBL" id="KZ293454">
    <property type="protein sequence ID" value="PBK64087.1"/>
    <property type="molecule type" value="Genomic_DNA"/>
</dbReference>
<keyword evidence="2" id="KW-1185">Reference proteome</keyword>
<gene>
    <name evidence="1" type="ORF">ARMSODRAFT_845933</name>
</gene>
<dbReference type="Proteomes" id="UP000218334">
    <property type="component" value="Unassembled WGS sequence"/>
</dbReference>